<name>A0ABY8BM44_AFICR</name>
<dbReference type="Gene3D" id="3.40.50.2000">
    <property type="entry name" value="Glycogen Phosphorylase B"/>
    <property type="match status" value="1"/>
</dbReference>
<keyword evidence="2" id="KW-1185">Reference proteome</keyword>
<dbReference type="RefSeq" id="WP_275246666.1">
    <property type="nucleotide sequence ID" value="NZ_BAABDX010000001.1"/>
</dbReference>
<sequence length="518" mass="57617">MNLEQEPTVSGFCQRVLSVAEAGDPASALQSIAAFVIQVISQERSIARVFSSAKLDRLCLDIGNLFAPVNVTTPRAGKCVFLATGVSKRGGHSRVISSLMQADPASERHVLITNIEHDITDADVPDFLQDASVSICREADFAQKVVWLRNQIRIIAPERIYVLIHHFDSVAIAALQPGMADQIIYIHNCDHSLSLGSHVPHYRHVDLHAKGYYYCRENCGVKNNQHWPMVTAPSSLPLRKEFLNADGLVTATSGGFEKFESPHLNRKIPYSISYAEAVPRIIAATGGRHIHIGGLSRGMLSDIHRGLEDGGIAKDRFINVSYVPRIPEALIERNVDLYLTSFPLGGGLVAIEVMSAGIPILAHSNYRSAFFSSADLVYPGAGVWRDLDELSASLKNYTPDDLKRQSVEAFEFYKENHLPELLKACVLGVIENRDSDPPRRPVYYADQLQAFLDEGEVIVDETEVGAEYAEAFTRLHWRIERTFGKCLCRLGLNKDGEFLKARSNERRRILRQRKATGQ</sequence>
<dbReference type="EMBL" id="CP113162">
    <property type="protein sequence ID" value="WEF51052.1"/>
    <property type="molecule type" value="Genomic_DNA"/>
</dbReference>
<proteinExistence type="predicted"/>
<evidence type="ECO:0000313" key="1">
    <source>
        <dbReference type="EMBL" id="WEF51052.1"/>
    </source>
</evidence>
<evidence type="ECO:0000313" key="2">
    <source>
        <dbReference type="Proteomes" id="UP001213907"/>
    </source>
</evidence>
<reference evidence="1 2" key="1">
    <citation type="submission" date="2022-11" db="EMBL/GenBank/DDBJ databases">
        <authorList>
            <person name="Siebert D."/>
            <person name="Busche T."/>
            <person name="Saydam E."/>
            <person name="Kalinowski J."/>
            <person name="Ruckert C."/>
            <person name="Blombach B."/>
        </authorList>
    </citation>
    <scope>NUCLEOTIDE SEQUENCE [LARGE SCALE GENOMIC DNA]</scope>
    <source>
        <strain evidence="1 2">DSM 1083</strain>
    </source>
</reference>
<gene>
    <name evidence="1" type="ORF">AFIC_002616</name>
</gene>
<accession>A0ABY8BM44</accession>
<dbReference type="Proteomes" id="UP001213907">
    <property type="component" value="Chromosome"/>
</dbReference>
<protein>
    <submittedName>
        <fullName evidence="1">Glycosyltransferase family 4 protein</fullName>
    </submittedName>
</protein>
<organism evidence="1 2">
    <name type="scientific">Afipia carboxydohydrogena</name>
    <name type="common">Pseudomonas carboxydohydrogena</name>
    <dbReference type="NCBI Taxonomy" id="290"/>
    <lineage>
        <taxon>Bacteria</taxon>
        <taxon>Pseudomonadati</taxon>
        <taxon>Pseudomonadota</taxon>
        <taxon>Alphaproteobacteria</taxon>
        <taxon>Hyphomicrobiales</taxon>
        <taxon>Nitrobacteraceae</taxon>
        <taxon>Afipia</taxon>
    </lineage>
</organism>